<dbReference type="Gene3D" id="2.120.10.30">
    <property type="entry name" value="TolB, C-terminal domain"/>
    <property type="match status" value="1"/>
</dbReference>
<proteinExistence type="predicted"/>
<keyword evidence="2" id="KW-0732">Signal</keyword>
<keyword evidence="4" id="KW-1185">Reference proteome</keyword>
<sequence>MRNWTIFGWLLMAFPLFLKYLSACCIVNGEVCGSSLLRRCLERLDNELDIDPNILYTCRKGKEPVVLKECMAGCNQDQQNTDGDMCSAGAAEDIPTTRMTTVKEHWNTTEQPKTGGFLVVTKGPSLWRLPVEDNGNTKHLTNIPGDLNHAVAVDCVTRHLYWAVWRKGIRRSQYDGSYNHLVVRNDSISRGLAVDFVTRNVFWVQGSNILVAKMSHLEAGHKTILSDTGINLYSALAVHPSRGSIYWSDSDRTMKTASMDGSNRRVLVTGVSALSLALDYEANDLYWADWRNDNIERISLNGGAKRIVSAQGIEGDPYGISLSGGRIYWTSWLTVTSITKSGSTMKQHSLPAGRSGRLEGIVFVPEQCPKCAFI</sequence>
<dbReference type="SUPFAM" id="SSF63825">
    <property type="entry name" value="YWTD domain"/>
    <property type="match status" value="1"/>
</dbReference>
<dbReference type="InterPro" id="IPR011042">
    <property type="entry name" value="6-blade_b-propeller_TolB-like"/>
</dbReference>
<name>A0A1W0WW54_HYPEX</name>
<dbReference type="OrthoDB" id="2447511at2759"/>
<dbReference type="Proteomes" id="UP000192578">
    <property type="component" value="Unassembled WGS sequence"/>
</dbReference>
<dbReference type="EMBL" id="MTYJ01000039">
    <property type="protein sequence ID" value="OQV19429.1"/>
    <property type="molecule type" value="Genomic_DNA"/>
</dbReference>
<feature type="chain" id="PRO_5012144879" evidence="2">
    <location>
        <begin position="24"/>
        <end position="374"/>
    </location>
</feature>
<dbReference type="InterPro" id="IPR050778">
    <property type="entry name" value="Cueball_EGF_LRP_Nidogen"/>
</dbReference>
<dbReference type="PROSITE" id="PS51120">
    <property type="entry name" value="LDLRB"/>
    <property type="match status" value="1"/>
</dbReference>
<dbReference type="PANTHER" id="PTHR46513">
    <property type="entry name" value="VITELLOGENIN RECEPTOR-LIKE PROTEIN-RELATED-RELATED"/>
    <property type="match status" value="1"/>
</dbReference>
<feature type="signal peptide" evidence="2">
    <location>
        <begin position="1"/>
        <end position="23"/>
    </location>
</feature>
<dbReference type="PANTHER" id="PTHR46513:SF13">
    <property type="entry name" value="EGF-LIKE DOMAIN-CONTAINING PROTEIN"/>
    <property type="match status" value="1"/>
</dbReference>
<evidence type="ECO:0000313" key="3">
    <source>
        <dbReference type="EMBL" id="OQV19429.1"/>
    </source>
</evidence>
<comment type="caution">
    <text evidence="3">The sequence shown here is derived from an EMBL/GenBank/DDBJ whole genome shotgun (WGS) entry which is preliminary data.</text>
</comment>
<gene>
    <name evidence="3" type="ORF">BV898_06543</name>
</gene>
<protein>
    <submittedName>
        <fullName evidence="3">Nidogen-1</fullName>
    </submittedName>
</protein>
<dbReference type="InterPro" id="IPR000033">
    <property type="entry name" value="LDLR_classB_rpt"/>
</dbReference>
<evidence type="ECO:0000256" key="2">
    <source>
        <dbReference type="SAM" id="SignalP"/>
    </source>
</evidence>
<feature type="repeat" description="LDL-receptor class B" evidence="1">
    <location>
        <begin position="283"/>
        <end position="326"/>
    </location>
</feature>
<accession>A0A1W0WW54</accession>
<evidence type="ECO:0000256" key="1">
    <source>
        <dbReference type="PROSITE-ProRule" id="PRU00461"/>
    </source>
</evidence>
<organism evidence="3 4">
    <name type="scientific">Hypsibius exemplaris</name>
    <name type="common">Freshwater tardigrade</name>
    <dbReference type="NCBI Taxonomy" id="2072580"/>
    <lineage>
        <taxon>Eukaryota</taxon>
        <taxon>Metazoa</taxon>
        <taxon>Ecdysozoa</taxon>
        <taxon>Tardigrada</taxon>
        <taxon>Eutardigrada</taxon>
        <taxon>Parachela</taxon>
        <taxon>Hypsibioidea</taxon>
        <taxon>Hypsibiidae</taxon>
        <taxon>Hypsibius</taxon>
    </lineage>
</organism>
<evidence type="ECO:0000313" key="4">
    <source>
        <dbReference type="Proteomes" id="UP000192578"/>
    </source>
</evidence>
<dbReference type="SMART" id="SM00135">
    <property type="entry name" value="LY"/>
    <property type="match status" value="5"/>
</dbReference>
<dbReference type="AlphaFoldDB" id="A0A1W0WW54"/>
<reference evidence="4" key="1">
    <citation type="submission" date="2017-01" db="EMBL/GenBank/DDBJ databases">
        <title>Comparative genomics of anhydrobiosis in the tardigrade Hypsibius dujardini.</title>
        <authorList>
            <person name="Yoshida Y."/>
            <person name="Koutsovoulos G."/>
            <person name="Laetsch D."/>
            <person name="Stevens L."/>
            <person name="Kumar S."/>
            <person name="Horikawa D."/>
            <person name="Ishino K."/>
            <person name="Komine S."/>
            <person name="Tomita M."/>
            <person name="Blaxter M."/>
            <person name="Arakawa K."/>
        </authorList>
    </citation>
    <scope>NUCLEOTIDE SEQUENCE [LARGE SCALE GENOMIC DNA]</scope>
    <source>
        <strain evidence="4">Z151</strain>
    </source>
</reference>